<protein>
    <recommendedName>
        <fullName evidence="1">Hydantoinase/oxoprolinase N-terminal domain-containing protein</fullName>
    </recommendedName>
</protein>
<dbReference type="AlphaFoldDB" id="A0A820SRT9"/>
<dbReference type="SUPFAM" id="SSF53067">
    <property type="entry name" value="Actin-like ATPase domain"/>
    <property type="match status" value="1"/>
</dbReference>
<dbReference type="Gene3D" id="3.30.420.40">
    <property type="match status" value="1"/>
</dbReference>
<comment type="caution">
    <text evidence="2">The sequence shown here is derived from an EMBL/GenBank/DDBJ whole genome shotgun (WGS) entry which is preliminary data.</text>
</comment>
<proteinExistence type="predicted"/>
<organism evidence="2 3">
    <name type="scientific">Adineta steineri</name>
    <dbReference type="NCBI Taxonomy" id="433720"/>
    <lineage>
        <taxon>Eukaryota</taxon>
        <taxon>Metazoa</taxon>
        <taxon>Spiralia</taxon>
        <taxon>Gnathifera</taxon>
        <taxon>Rotifera</taxon>
        <taxon>Eurotatoria</taxon>
        <taxon>Bdelloidea</taxon>
        <taxon>Adinetida</taxon>
        <taxon>Adinetidae</taxon>
        <taxon>Adineta</taxon>
    </lineage>
</organism>
<gene>
    <name evidence="2" type="ORF">OXD698_LOCUS54579</name>
</gene>
<evidence type="ECO:0000313" key="2">
    <source>
        <dbReference type="EMBL" id="CAF4454176.1"/>
    </source>
</evidence>
<reference evidence="2" key="1">
    <citation type="submission" date="2021-02" db="EMBL/GenBank/DDBJ databases">
        <authorList>
            <person name="Nowell W R."/>
        </authorList>
    </citation>
    <scope>NUCLEOTIDE SEQUENCE</scope>
</reference>
<evidence type="ECO:0000259" key="1">
    <source>
        <dbReference type="Pfam" id="PF05378"/>
    </source>
</evidence>
<dbReference type="Pfam" id="PF05378">
    <property type="entry name" value="Hydant_A_N"/>
    <property type="match status" value="1"/>
</dbReference>
<dbReference type="InterPro" id="IPR008040">
    <property type="entry name" value="Hydant_A_N"/>
</dbReference>
<sequence length="62" mass="6482">MTIHVVGVDVGGTNTDAVLLRIDSDHVPKVITSTKMVTSSDVFSGMLNAVQQVIKGVDVTAI</sequence>
<feature type="non-terminal residue" evidence="2">
    <location>
        <position position="62"/>
    </location>
</feature>
<feature type="domain" description="Hydantoinase/oxoprolinase N-terminal" evidence="1">
    <location>
        <begin position="6"/>
        <end position="57"/>
    </location>
</feature>
<name>A0A820SRT9_9BILA</name>
<dbReference type="Proteomes" id="UP000663844">
    <property type="component" value="Unassembled WGS sequence"/>
</dbReference>
<evidence type="ECO:0000313" key="3">
    <source>
        <dbReference type="Proteomes" id="UP000663844"/>
    </source>
</evidence>
<dbReference type="InterPro" id="IPR043129">
    <property type="entry name" value="ATPase_NBD"/>
</dbReference>
<accession>A0A820SRT9</accession>
<dbReference type="EMBL" id="CAJOAZ010033358">
    <property type="protein sequence ID" value="CAF4454176.1"/>
    <property type="molecule type" value="Genomic_DNA"/>
</dbReference>